<evidence type="ECO:0000313" key="3">
    <source>
        <dbReference type="Proteomes" id="UP000250266"/>
    </source>
</evidence>
<keyword evidence="1" id="KW-1133">Transmembrane helix</keyword>
<evidence type="ECO:0000313" key="2">
    <source>
        <dbReference type="EMBL" id="OCK84752.1"/>
    </source>
</evidence>
<keyword evidence="3" id="KW-1185">Reference proteome</keyword>
<organism evidence="2 3">
    <name type="scientific">Lepidopterella palustris CBS 459.81</name>
    <dbReference type="NCBI Taxonomy" id="1314670"/>
    <lineage>
        <taxon>Eukaryota</taxon>
        <taxon>Fungi</taxon>
        <taxon>Dikarya</taxon>
        <taxon>Ascomycota</taxon>
        <taxon>Pezizomycotina</taxon>
        <taxon>Dothideomycetes</taxon>
        <taxon>Pleosporomycetidae</taxon>
        <taxon>Mytilinidiales</taxon>
        <taxon>Argynnaceae</taxon>
        <taxon>Lepidopterella</taxon>
    </lineage>
</organism>
<proteinExistence type="predicted"/>
<feature type="transmembrane region" description="Helical" evidence="1">
    <location>
        <begin position="21"/>
        <end position="51"/>
    </location>
</feature>
<protein>
    <submittedName>
        <fullName evidence="2">Uncharacterized protein</fullName>
    </submittedName>
</protein>
<dbReference type="EMBL" id="KV744831">
    <property type="protein sequence ID" value="OCK84752.1"/>
    <property type="molecule type" value="Genomic_DNA"/>
</dbReference>
<accession>A0A8E2JJK1</accession>
<gene>
    <name evidence="2" type="ORF">K432DRAFT_98498</name>
</gene>
<sequence>MPGWTSFNALEGMKLFTSLSITTLLFAILASIALVFVAFSSIIMLFVIILVGIPHPLPIYIHLQALSIVSNLLIPNIKYDSLITCIHVPASRTIPDLH</sequence>
<keyword evidence="1" id="KW-0812">Transmembrane</keyword>
<name>A0A8E2JJK1_9PEZI</name>
<dbReference type="AlphaFoldDB" id="A0A8E2JJK1"/>
<evidence type="ECO:0000256" key="1">
    <source>
        <dbReference type="SAM" id="Phobius"/>
    </source>
</evidence>
<dbReference type="Proteomes" id="UP000250266">
    <property type="component" value="Unassembled WGS sequence"/>
</dbReference>
<keyword evidence="1" id="KW-0472">Membrane</keyword>
<reference evidence="2 3" key="1">
    <citation type="journal article" date="2016" name="Nat. Commun.">
        <title>Ectomycorrhizal ecology is imprinted in the genome of the dominant symbiotic fungus Cenococcum geophilum.</title>
        <authorList>
            <consortium name="DOE Joint Genome Institute"/>
            <person name="Peter M."/>
            <person name="Kohler A."/>
            <person name="Ohm R.A."/>
            <person name="Kuo A."/>
            <person name="Krutzmann J."/>
            <person name="Morin E."/>
            <person name="Arend M."/>
            <person name="Barry K.W."/>
            <person name="Binder M."/>
            <person name="Choi C."/>
            <person name="Clum A."/>
            <person name="Copeland A."/>
            <person name="Grisel N."/>
            <person name="Haridas S."/>
            <person name="Kipfer T."/>
            <person name="LaButti K."/>
            <person name="Lindquist E."/>
            <person name="Lipzen A."/>
            <person name="Maire R."/>
            <person name="Meier B."/>
            <person name="Mihaltcheva S."/>
            <person name="Molinier V."/>
            <person name="Murat C."/>
            <person name="Poggeler S."/>
            <person name="Quandt C.A."/>
            <person name="Sperisen C."/>
            <person name="Tritt A."/>
            <person name="Tisserant E."/>
            <person name="Crous P.W."/>
            <person name="Henrissat B."/>
            <person name="Nehls U."/>
            <person name="Egli S."/>
            <person name="Spatafora J.W."/>
            <person name="Grigoriev I.V."/>
            <person name="Martin F.M."/>
        </authorList>
    </citation>
    <scope>NUCLEOTIDE SEQUENCE [LARGE SCALE GENOMIC DNA]</scope>
    <source>
        <strain evidence="2 3">CBS 459.81</strain>
    </source>
</reference>